<evidence type="ECO:0000313" key="2">
    <source>
        <dbReference type="Proteomes" id="UP001642360"/>
    </source>
</evidence>
<dbReference type="EMBL" id="CAUOFW020000717">
    <property type="protein sequence ID" value="CAK9135541.1"/>
    <property type="molecule type" value="Genomic_DNA"/>
</dbReference>
<accession>A0ABC8QS61</accession>
<comment type="caution">
    <text evidence="1">The sequence shown here is derived from an EMBL/GenBank/DDBJ whole genome shotgun (WGS) entry which is preliminary data.</text>
</comment>
<organism evidence="1 2">
    <name type="scientific">Ilex paraguariensis</name>
    <name type="common">yerba mate</name>
    <dbReference type="NCBI Taxonomy" id="185542"/>
    <lineage>
        <taxon>Eukaryota</taxon>
        <taxon>Viridiplantae</taxon>
        <taxon>Streptophyta</taxon>
        <taxon>Embryophyta</taxon>
        <taxon>Tracheophyta</taxon>
        <taxon>Spermatophyta</taxon>
        <taxon>Magnoliopsida</taxon>
        <taxon>eudicotyledons</taxon>
        <taxon>Gunneridae</taxon>
        <taxon>Pentapetalae</taxon>
        <taxon>asterids</taxon>
        <taxon>campanulids</taxon>
        <taxon>Aquifoliales</taxon>
        <taxon>Aquifoliaceae</taxon>
        <taxon>Ilex</taxon>
    </lineage>
</organism>
<reference evidence="1 2" key="1">
    <citation type="submission" date="2024-02" db="EMBL/GenBank/DDBJ databases">
        <authorList>
            <person name="Vignale AGUSTIN F."/>
            <person name="Sosa J E."/>
            <person name="Modenutti C."/>
        </authorList>
    </citation>
    <scope>NUCLEOTIDE SEQUENCE [LARGE SCALE GENOMIC DNA]</scope>
</reference>
<dbReference type="Proteomes" id="UP001642360">
    <property type="component" value="Unassembled WGS sequence"/>
</dbReference>
<keyword evidence="2" id="KW-1185">Reference proteome</keyword>
<protein>
    <submittedName>
        <fullName evidence="1">Uncharacterized protein</fullName>
    </submittedName>
</protein>
<dbReference type="AlphaFoldDB" id="A0ABC8QS61"/>
<sequence>MKVRGSIASLDVWRQQKNITIAENVFQNLNNVLSEDFLDITVADSMEPDVNGRGDYQYPKEFDFKIVLSADSAIEDHCDAFNLKILGLIFLPGIYILTANAYGRKRAWAISKKKHLCFWNEKIIERFILRAVISVRINPGDGGERFFERLLRGLTVCVDMHYECGGQIELRSGWHLALIDSNRENKLEQVVVHNILSKDFGLDNSHSQVPSALVLVDVVLGLCSTNIDGNIIAQSSTDFCLTSLIPASAAAAPYQSSTLL</sequence>
<gene>
    <name evidence="1" type="ORF">ILEXP_LOCUS2497</name>
</gene>
<name>A0ABC8QS61_9AQUA</name>
<evidence type="ECO:0000313" key="1">
    <source>
        <dbReference type="EMBL" id="CAK9135541.1"/>
    </source>
</evidence>
<proteinExistence type="predicted"/>